<name>A0A838BUJ1_9HYPH</name>
<protein>
    <submittedName>
        <fullName evidence="1">Uncharacterized protein</fullName>
    </submittedName>
</protein>
<proteinExistence type="predicted"/>
<comment type="caution">
    <text evidence="1">The sequence shown here is derived from an EMBL/GenBank/DDBJ whole genome shotgun (WGS) entry which is preliminary data.</text>
</comment>
<evidence type="ECO:0000313" key="2">
    <source>
        <dbReference type="Proteomes" id="UP000572984"/>
    </source>
</evidence>
<keyword evidence="2" id="KW-1185">Reference proteome</keyword>
<dbReference type="AlphaFoldDB" id="A0A838BUJ1"/>
<dbReference type="EMBL" id="JACDXJ010000002">
    <property type="protein sequence ID" value="MBA1158920.1"/>
    <property type="molecule type" value="Genomic_DNA"/>
</dbReference>
<sequence>MSRAPDLQSMIFMKVGRHADETFEDIIERKRREYDKAGKIFWGYGGGTMHPISKLQPFVSHRIEHGDDITLVMQEIVSNHYEAAVATEYSKDGINWEPIPEGIEVRGSRYAVVLDEIQEGDLSFDLSEYRVGYGPSEGKIASNYIMGRVDKGCLVRADKHNEVVPRKLVQSRYFAKLQRPYGVLLRTTPKD</sequence>
<gene>
    <name evidence="1" type="ORF">H0S73_22735</name>
</gene>
<dbReference type="Proteomes" id="UP000572984">
    <property type="component" value="Unassembled WGS sequence"/>
</dbReference>
<dbReference type="RefSeq" id="WP_181054513.1">
    <property type="nucleotide sequence ID" value="NZ_JACDXJ010000002.1"/>
</dbReference>
<accession>A0A838BUJ1</accession>
<evidence type="ECO:0000313" key="1">
    <source>
        <dbReference type="EMBL" id="MBA1158920.1"/>
    </source>
</evidence>
<reference evidence="1 2" key="1">
    <citation type="submission" date="2020-07" db="EMBL/GenBank/DDBJ databases">
        <title>Draft genome and description of Microvirga mediterraneensis Marseille-Q2068 sp. nov.</title>
        <authorList>
            <person name="Boxberger M."/>
        </authorList>
    </citation>
    <scope>NUCLEOTIDE SEQUENCE [LARGE SCALE GENOMIC DNA]</scope>
    <source>
        <strain evidence="1 2">Marseille-Q2068</strain>
    </source>
</reference>
<organism evidence="1 2">
    <name type="scientific">Microvirga mediterraneensis</name>
    <dbReference type="NCBI Taxonomy" id="2754695"/>
    <lineage>
        <taxon>Bacteria</taxon>
        <taxon>Pseudomonadati</taxon>
        <taxon>Pseudomonadota</taxon>
        <taxon>Alphaproteobacteria</taxon>
        <taxon>Hyphomicrobiales</taxon>
        <taxon>Methylobacteriaceae</taxon>
        <taxon>Microvirga</taxon>
    </lineage>
</organism>